<sequence length="180" mass="21625">MSENIITQITLDCLINKEVYEKMKHLGKQRNVNKKDKKFYRKRISNLTRELLLKKDDDYSEINPDIKFSFDNYIKTCIQYFKIIDNNDILQEEYKDFNGEFDCLQDVNMNQPANDNTYDKEKDKLFMRSIKMPNYLEKFVKITSTKKPEEIILPKIKEIDLQEPNLRIKGIQKKENIVIK</sequence>
<evidence type="ECO:0000313" key="1">
    <source>
        <dbReference type="EMBL" id="QHT12760.1"/>
    </source>
</evidence>
<organism evidence="1">
    <name type="scientific">viral metagenome</name>
    <dbReference type="NCBI Taxonomy" id="1070528"/>
    <lineage>
        <taxon>unclassified sequences</taxon>
        <taxon>metagenomes</taxon>
        <taxon>organismal metagenomes</taxon>
    </lineage>
</organism>
<accession>A0A6C0D8W1</accession>
<name>A0A6C0D8W1_9ZZZZ</name>
<dbReference type="AlphaFoldDB" id="A0A6C0D8W1"/>
<dbReference type="EMBL" id="MN739550">
    <property type="protein sequence ID" value="QHT12760.1"/>
    <property type="molecule type" value="Genomic_DNA"/>
</dbReference>
<reference evidence="1" key="1">
    <citation type="journal article" date="2020" name="Nature">
        <title>Giant virus diversity and host interactions through global metagenomics.</title>
        <authorList>
            <person name="Schulz F."/>
            <person name="Roux S."/>
            <person name="Paez-Espino D."/>
            <person name="Jungbluth S."/>
            <person name="Walsh D.A."/>
            <person name="Denef V.J."/>
            <person name="McMahon K.D."/>
            <person name="Konstantinidis K.T."/>
            <person name="Eloe-Fadrosh E.A."/>
            <person name="Kyrpides N.C."/>
            <person name="Woyke T."/>
        </authorList>
    </citation>
    <scope>NUCLEOTIDE SEQUENCE</scope>
    <source>
        <strain evidence="1">GVMAG-M-3300023174-130</strain>
    </source>
</reference>
<protein>
    <submittedName>
        <fullName evidence="1">Uncharacterized protein</fullName>
    </submittedName>
</protein>
<proteinExistence type="predicted"/>